<organism evidence="2 3">
    <name type="scientific">Vitis vinifera</name>
    <name type="common">Grape</name>
    <dbReference type="NCBI Taxonomy" id="29760"/>
    <lineage>
        <taxon>Eukaryota</taxon>
        <taxon>Viridiplantae</taxon>
        <taxon>Streptophyta</taxon>
        <taxon>Embryophyta</taxon>
        <taxon>Tracheophyta</taxon>
        <taxon>Spermatophyta</taxon>
        <taxon>Magnoliopsida</taxon>
        <taxon>eudicotyledons</taxon>
        <taxon>Gunneridae</taxon>
        <taxon>Pentapetalae</taxon>
        <taxon>rosids</taxon>
        <taxon>Vitales</taxon>
        <taxon>Vitaceae</taxon>
        <taxon>Viteae</taxon>
        <taxon>Vitis</taxon>
    </lineage>
</organism>
<feature type="compositionally biased region" description="Basic residues" evidence="1">
    <location>
        <begin position="436"/>
        <end position="446"/>
    </location>
</feature>
<dbReference type="AlphaFoldDB" id="A0A438GCW1"/>
<proteinExistence type="predicted"/>
<comment type="caution">
    <text evidence="2">The sequence shown here is derived from an EMBL/GenBank/DDBJ whole genome shotgun (WGS) entry which is preliminary data.</text>
</comment>
<evidence type="ECO:0000256" key="1">
    <source>
        <dbReference type="SAM" id="MobiDB-lite"/>
    </source>
</evidence>
<dbReference type="EMBL" id="QGNW01000475">
    <property type="protein sequence ID" value="RVW70020.1"/>
    <property type="molecule type" value="Genomic_DNA"/>
</dbReference>
<sequence length="912" mass="105661">MHQSKGETTIFHSDMRNKSNVIIPKKIKWNEVEFPKTWHFANAVLAIEQKYERIEQIVQYPDGGEDLIFSNSFRHSSSPKISDYEPSRALSSSIPDESLDMSPTYSQTINTVSLDDEGFEINKDLLRKDFYSEVNKKGEFGSLVRSLRTLEPSTKKNSIHYPGKCVNNTSTKTKIWKTRDDTIIESLHPPEAKIEKNINGTIVKASPFKTKLEDKGITSAVDVRRIMEQNNYTNMFLKTIAQIIVARFKGWWDNYLTFEDRNGILKAYRINEENEVVKDEEGQDIEDVVATLIYSISKHFIGDSAKIKDKTANLLTNLKCPKLHDFRWYREIFLTKVMLRLDCNKSFWKEKFISGLPRLRSERIRIKIREQFNGQIPYDKLTYREIISIVTSEGIKLCNDFKLKQQMKNEQRIYKNEFGSFCSQFGFNQKETKPPSKQRKKQVSRKPSKEKFYHSKRDDINQLDSSGEEISSQTSSDQEECIKGNCDCQPKTINVIIQDQELVLDVLRKVKDEKTKQDLYEVFEKSVGKQEIKKTINPYNLNEILTRFNQQSTKDVTIKDLQEEVRHYKKEIKDLRQFTSLGLTDLQEQINRIVVGNLVDNRENLEEVPESSQANDEEVDGYLNTVRATLNCLQEGLVPIKFCEKTKETLFGANGKKLAIKYKLPDTHICNQGICIKQTFILVKDLKEKAHLGVLFLSSIYLMREINLVRIEDQLKVKKTQDAIEKFKDKLVGEVCSNIPNAFWHRKQHEVELPYEPDFSEKNIPTKARPIKMNKELLSYCDKEIQDLLDKKLIRKSKSPLSCSAFYVHKQAELKRRTPGLVINYKPLNGALSWIRFQNIMDENFNQFSIFIIVFIVKSRVKTLPCLSLVNPEAFEIVETDALDIGYGGILKQSVGNLELLVRYTSGTCNTT</sequence>
<dbReference type="Proteomes" id="UP000288805">
    <property type="component" value="Unassembled WGS sequence"/>
</dbReference>
<evidence type="ECO:0008006" key="4">
    <source>
        <dbReference type="Google" id="ProtNLM"/>
    </source>
</evidence>
<name>A0A438GCW1_VITVI</name>
<evidence type="ECO:0000313" key="3">
    <source>
        <dbReference type="Proteomes" id="UP000288805"/>
    </source>
</evidence>
<dbReference type="InterPro" id="IPR043502">
    <property type="entry name" value="DNA/RNA_pol_sf"/>
</dbReference>
<dbReference type="Pfam" id="PF22909">
    <property type="entry name" value="Caulimovir_coat_dom"/>
    <property type="match status" value="1"/>
</dbReference>
<dbReference type="PANTHER" id="PTHR33054:SF9">
    <property type="entry name" value="CCHC-TYPE DOMAIN-CONTAINING PROTEIN"/>
    <property type="match status" value="1"/>
</dbReference>
<dbReference type="PANTHER" id="PTHR33054">
    <property type="entry name" value="CCHC-TYPE DOMAIN-CONTAINING PROTEIN"/>
    <property type="match status" value="1"/>
</dbReference>
<dbReference type="Gene3D" id="3.10.10.10">
    <property type="entry name" value="HIV Type 1 Reverse Transcriptase, subunit A, domain 1"/>
    <property type="match status" value="1"/>
</dbReference>
<evidence type="ECO:0000313" key="2">
    <source>
        <dbReference type="EMBL" id="RVW70020.1"/>
    </source>
</evidence>
<protein>
    <recommendedName>
        <fullName evidence="4">Enzymatic polyprotein</fullName>
    </recommendedName>
</protein>
<feature type="region of interest" description="Disordered" evidence="1">
    <location>
        <begin position="429"/>
        <end position="458"/>
    </location>
</feature>
<gene>
    <name evidence="2" type="ORF">CK203_059053</name>
</gene>
<reference evidence="2 3" key="1">
    <citation type="journal article" date="2018" name="PLoS Genet.">
        <title>Population sequencing reveals clonal diversity and ancestral inbreeding in the grapevine cultivar Chardonnay.</title>
        <authorList>
            <person name="Roach M.J."/>
            <person name="Johnson D.L."/>
            <person name="Bohlmann J."/>
            <person name="van Vuuren H.J."/>
            <person name="Jones S.J."/>
            <person name="Pretorius I.S."/>
            <person name="Schmidt S.A."/>
            <person name="Borneman A.R."/>
        </authorList>
    </citation>
    <scope>NUCLEOTIDE SEQUENCE [LARGE SCALE GENOMIC DNA]</scope>
    <source>
        <strain evidence="3">cv. Chardonnay</strain>
        <tissue evidence="2">Leaf</tissue>
    </source>
</reference>
<accession>A0A438GCW1</accession>
<dbReference type="SUPFAM" id="SSF56672">
    <property type="entry name" value="DNA/RNA polymerases"/>
    <property type="match status" value="1"/>
</dbReference>
<feature type="compositionally biased region" description="Basic and acidic residues" evidence="1">
    <location>
        <begin position="447"/>
        <end position="458"/>
    </location>
</feature>